<organism evidence="1 2">
    <name type="scientific">Leptotrichia wadei</name>
    <dbReference type="NCBI Taxonomy" id="157687"/>
    <lineage>
        <taxon>Bacteria</taxon>
        <taxon>Fusobacteriati</taxon>
        <taxon>Fusobacteriota</taxon>
        <taxon>Fusobacteriia</taxon>
        <taxon>Fusobacteriales</taxon>
        <taxon>Leptotrichiaceae</taxon>
        <taxon>Leptotrichia</taxon>
    </lineage>
</organism>
<dbReference type="Proteomes" id="UP000070483">
    <property type="component" value="Unassembled WGS sequence"/>
</dbReference>
<accession>A0A134ARH0</accession>
<evidence type="ECO:0000313" key="1">
    <source>
        <dbReference type="EMBL" id="KXB70276.1"/>
    </source>
</evidence>
<comment type="caution">
    <text evidence="1">The sequence shown here is derived from an EMBL/GenBank/DDBJ whole genome shotgun (WGS) entry which is preliminary data.</text>
</comment>
<reference evidence="2" key="1">
    <citation type="submission" date="2016-01" db="EMBL/GenBank/DDBJ databases">
        <authorList>
            <person name="Mitreva M."/>
            <person name="Pepin K.H."/>
            <person name="Mihindukulasuriya K.A."/>
            <person name="Fulton R."/>
            <person name="Fronick C."/>
            <person name="O'Laughlin M."/>
            <person name="Miner T."/>
            <person name="Herter B."/>
            <person name="Rosa B.A."/>
            <person name="Cordes M."/>
            <person name="Tomlinson C."/>
            <person name="Wollam A."/>
            <person name="Palsikar V.B."/>
            <person name="Mardis E.R."/>
            <person name="Wilson R.K."/>
        </authorList>
    </citation>
    <scope>NUCLEOTIDE SEQUENCE [LARGE SCALE GENOMIC DNA]</scope>
    <source>
        <strain evidence="2">KA00185</strain>
    </source>
</reference>
<protein>
    <submittedName>
        <fullName evidence="1">Uncharacterized protein</fullName>
    </submittedName>
</protein>
<proteinExistence type="predicted"/>
<name>A0A134ARH0_9FUSO</name>
<dbReference type="RefSeq" id="WP_060917173.1">
    <property type="nucleotide sequence ID" value="NZ_KQ959999.1"/>
</dbReference>
<sequence length="134" mass="16154">MKNSGLTEKQIQMLKKKFDKGYTLTQFAEDLELTEYNIGDWEEGALTELIERGDYLEYLASKEEIHIYRPYNEYVEEFLNRIDCEIDGWEHIDWSDRKEIYNNLQELKREFRLRVLMEELDSLGIIDDYILGNL</sequence>
<gene>
    <name evidence="1" type="ORF">HMPREF3180_00070</name>
</gene>
<dbReference type="STRING" id="157687.HMPREF3180_00070"/>
<keyword evidence="2" id="KW-1185">Reference proteome</keyword>
<evidence type="ECO:0000313" key="2">
    <source>
        <dbReference type="Proteomes" id="UP000070483"/>
    </source>
</evidence>
<dbReference type="PATRIC" id="fig|157687.3.peg.71"/>
<dbReference type="EMBL" id="LSDD01000004">
    <property type="protein sequence ID" value="KXB70276.1"/>
    <property type="molecule type" value="Genomic_DNA"/>
</dbReference>
<dbReference type="AlphaFoldDB" id="A0A134ARH0"/>